<feature type="domain" description="TIR" evidence="6">
    <location>
        <begin position="26"/>
        <end position="188"/>
    </location>
</feature>
<dbReference type="Gene3D" id="3.40.50.10140">
    <property type="entry name" value="Toll/interleukin-1 receptor homology (TIR) domain"/>
    <property type="match status" value="1"/>
</dbReference>
<keyword evidence="2" id="KW-0378">Hydrolase</keyword>
<dbReference type="AlphaFoldDB" id="A0A8J4QRT5"/>
<dbReference type="InterPro" id="IPR035897">
    <property type="entry name" value="Toll_tir_struct_dom_sf"/>
</dbReference>
<dbReference type="EC" id="3.2.2.6" evidence="1"/>
<dbReference type="OrthoDB" id="1164163at2759"/>
<accession>A0A8J4QRT5</accession>
<evidence type="ECO:0000256" key="4">
    <source>
        <dbReference type="ARBA" id="ARBA00047304"/>
    </source>
</evidence>
<dbReference type="SUPFAM" id="SSF52200">
    <property type="entry name" value="Toll/Interleukin receptor TIR domain"/>
    <property type="match status" value="1"/>
</dbReference>
<organism evidence="7 8">
    <name type="scientific">Castanea mollissima</name>
    <name type="common">Chinese chestnut</name>
    <dbReference type="NCBI Taxonomy" id="60419"/>
    <lineage>
        <taxon>Eukaryota</taxon>
        <taxon>Viridiplantae</taxon>
        <taxon>Streptophyta</taxon>
        <taxon>Embryophyta</taxon>
        <taxon>Tracheophyta</taxon>
        <taxon>Spermatophyta</taxon>
        <taxon>Magnoliopsida</taxon>
        <taxon>eudicotyledons</taxon>
        <taxon>Gunneridae</taxon>
        <taxon>Pentapetalae</taxon>
        <taxon>rosids</taxon>
        <taxon>fabids</taxon>
        <taxon>Fagales</taxon>
        <taxon>Fagaceae</taxon>
        <taxon>Castanea</taxon>
    </lineage>
</organism>
<dbReference type="PANTHER" id="PTHR32009:SF39">
    <property type="entry name" value="TIR DOMAIN-CONTAINING PROTEIN"/>
    <property type="match status" value="1"/>
</dbReference>
<evidence type="ECO:0000259" key="6">
    <source>
        <dbReference type="PROSITE" id="PS50104"/>
    </source>
</evidence>
<gene>
    <name evidence="7" type="ORF">CMV_022312</name>
</gene>
<protein>
    <recommendedName>
        <fullName evidence="1">ADP-ribosyl cyclase/cyclic ADP-ribose hydrolase</fullName>
        <ecNumber evidence="1">3.2.2.6</ecNumber>
    </recommendedName>
</protein>
<dbReference type="InterPro" id="IPR000157">
    <property type="entry name" value="TIR_dom"/>
</dbReference>
<reference evidence="7" key="1">
    <citation type="submission" date="2020-03" db="EMBL/GenBank/DDBJ databases">
        <title>Castanea mollissima Vanexum genome sequencing.</title>
        <authorList>
            <person name="Staton M."/>
        </authorList>
    </citation>
    <scope>NUCLEOTIDE SEQUENCE</scope>
    <source>
        <tissue evidence="7">Leaf</tissue>
    </source>
</reference>
<dbReference type="Proteomes" id="UP000737018">
    <property type="component" value="Unassembled WGS sequence"/>
</dbReference>
<dbReference type="PROSITE" id="PS50104">
    <property type="entry name" value="TIR"/>
    <property type="match status" value="1"/>
</dbReference>
<dbReference type="Pfam" id="PF01582">
    <property type="entry name" value="TIR"/>
    <property type="match status" value="1"/>
</dbReference>
<feature type="region of interest" description="Disordered" evidence="5">
    <location>
        <begin position="1"/>
        <end position="22"/>
    </location>
</feature>
<evidence type="ECO:0000256" key="1">
    <source>
        <dbReference type="ARBA" id="ARBA00011982"/>
    </source>
</evidence>
<dbReference type="GO" id="GO:0061809">
    <property type="term" value="F:NAD+ nucleosidase activity, cyclic ADP-ribose generating"/>
    <property type="evidence" value="ECO:0007669"/>
    <property type="project" value="UniProtKB-EC"/>
</dbReference>
<comment type="catalytic activity">
    <reaction evidence="4">
        <text>NAD(+) + H2O = ADP-D-ribose + nicotinamide + H(+)</text>
        <dbReference type="Rhea" id="RHEA:16301"/>
        <dbReference type="ChEBI" id="CHEBI:15377"/>
        <dbReference type="ChEBI" id="CHEBI:15378"/>
        <dbReference type="ChEBI" id="CHEBI:17154"/>
        <dbReference type="ChEBI" id="CHEBI:57540"/>
        <dbReference type="ChEBI" id="CHEBI:57967"/>
        <dbReference type="EC" id="3.2.2.6"/>
    </reaction>
    <physiologicalReaction direction="left-to-right" evidence="4">
        <dbReference type="Rhea" id="RHEA:16302"/>
    </physiologicalReaction>
</comment>
<evidence type="ECO:0000256" key="5">
    <source>
        <dbReference type="SAM" id="MobiDB-lite"/>
    </source>
</evidence>
<name>A0A8J4QRT5_9ROSI</name>
<dbReference type="SMART" id="SM00255">
    <property type="entry name" value="TIR"/>
    <property type="match status" value="1"/>
</dbReference>
<evidence type="ECO:0000256" key="3">
    <source>
        <dbReference type="ARBA" id="ARBA00023027"/>
    </source>
</evidence>
<proteinExistence type="predicted"/>
<evidence type="ECO:0000313" key="7">
    <source>
        <dbReference type="EMBL" id="KAF3952104.1"/>
    </source>
</evidence>
<sequence>MAATTTLSKPFSSSSSSSSYQPPADYEYDVFLSFRGDTRKNFTDHLYHGLKDAGIHTFRDDEEIRKGEDLSSEILQAIRGSRISVIVFSKNYASSRWCLDELVEIMECRRMLKQIVIPIFYHVDPSDVRNQRGSYEEAFVEHEKRYLLDKDKVFRWRGALTEAAHLSGWHLPDSRGEAELIRDIIQDILPRLDNKYLFVALYPVGVEARMKDMTSLLCVGATDVRMVEAFLEMLGKLPSNMVWFIYKNNFFLKP</sequence>
<evidence type="ECO:0000313" key="8">
    <source>
        <dbReference type="Proteomes" id="UP000737018"/>
    </source>
</evidence>
<evidence type="ECO:0000256" key="2">
    <source>
        <dbReference type="ARBA" id="ARBA00022801"/>
    </source>
</evidence>
<feature type="compositionally biased region" description="Polar residues" evidence="5">
    <location>
        <begin position="1"/>
        <end position="11"/>
    </location>
</feature>
<dbReference type="EMBL" id="JRKL02004648">
    <property type="protein sequence ID" value="KAF3952104.1"/>
    <property type="molecule type" value="Genomic_DNA"/>
</dbReference>
<comment type="caution">
    <text evidence="7">The sequence shown here is derived from an EMBL/GenBank/DDBJ whole genome shotgun (WGS) entry which is preliminary data.</text>
</comment>
<dbReference type="PANTHER" id="PTHR32009">
    <property type="entry name" value="TMV RESISTANCE PROTEIN N-LIKE"/>
    <property type="match status" value="1"/>
</dbReference>
<dbReference type="FunFam" id="3.40.50.10140:FF:000007">
    <property type="entry name" value="Disease resistance protein (TIR-NBS-LRR class)"/>
    <property type="match status" value="1"/>
</dbReference>
<keyword evidence="8" id="KW-1185">Reference proteome</keyword>
<keyword evidence="3" id="KW-0520">NAD</keyword>
<dbReference type="GO" id="GO:0007165">
    <property type="term" value="P:signal transduction"/>
    <property type="evidence" value="ECO:0007669"/>
    <property type="project" value="InterPro"/>
</dbReference>